<dbReference type="Pfam" id="PF07681">
    <property type="entry name" value="DoxX"/>
    <property type="match status" value="1"/>
</dbReference>
<feature type="transmembrane region" description="Helical" evidence="5">
    <location>
        <begin position="83"/>
        <end position="101"/>
    </location>
</feature>
<evidence type="ECO:0000256" key="2">
    <source>
        <dbReference type="ARBA" id="ARBA00022692"/>
    </source>
</evidence>
<dbReference type="Proteomes" id="UP001595846">
    <property type="component" value="Unassembled WGS sequence"/>
</dbReference>
<evidence type="ECO:0000313" key="7">
    <source>
        <dbReference type="Proteomes" id="UP001595846"/>
    </source>
</evidence>
<evidence type="ECO:0000313" key="6">
    <source>
        <dbReference type="EMBL" id="MFC3960199.1"/>
    </source>
</evidence>
<dbReference type="GO" id="GO:0016020">
    <property type="term" value="C:membrane"/>
    <property type="evidence" value="ECO:0007669"/>
    <property type="project" value="UniProtKB-SubCell"/>
</dbReference>
<feature type="transmembrane region" description="Helical" evidence="5">
    <location>
        <begin position="113"/>
        <end position="131"/>
    </location>
</feature>
<sequence length="135" mass="14565">MPERAESDRLVTSAAVRLGRLLYGSVLGVMAVNGLQNADAQAEYAEAKGVPAPWFATVYAHLLLLAGAVGITLWRWPRAAASTVALFFVGVTPVIHDFWSIDDAEQAQQEQLAFLKNVGLLGAALVFLELARRSE</sequence>
<evidence type="ECO:0000256" key="5">
    <source>
        <dbReference type="SAM" id="Phobius"/>
    </source>
</evidence>
<keyword evidence="3 5" id="KW-1133">Transmembrane helix</keyword>
<evidence type="ECO:0000256" key="4">
    <source>
        <dbReference type="ARBA" id="ARBA00023136"/>
    </source>
</evidence>
<gene>
    <name evidence="6" type="ORF">ACFOUR_17710</name>
</gene>
<evidence type="ECO:0000256" key="3">
    <source>
        <dbReference type="ARBA" id="ARBA00022989"/>
    </source>
</evidence>
<dbReference type="AlphaFoldDB" id="A0ABD5NT52"/>
<keyword evidence="2 5" id="KW-0812">Transmembrane</keyword>
<keyword evidence="4 5" id="KW-0472">Membrane</keyword>
<keyword evidence="7" id="KW-1185">Reference proteome</keyword>
<name>A0ABD5NT52_9EURY</name>
<comment type="subcellular location">
    <subcellularLocation>
        <location evidence="1">Membrane</location>
        <topology evidence="1">Multi-pass membrane protein</topology>
    </subcellularLocation>
</comment>
<evidence type="ECO:0000256" key="1">
    <source>
        <dbReference type="ARBA" id="ARBA00004141"/>
    </source>
</evidence>
<organism evidence="6 7">
    <name type="scientific">Halovivax cerinus</name>
    <dbReference type="NCBI Taxonomy" id="1487865"/>
    <lineage>
        <taxon>Archaea</taxon>
        <taxon>Methanobacteriati</taxon>
        <taxon>Methanobacteriota</taxon>
        <taxon>Stenosarchaea group</taxon>
        <taxon>Halobacteria</taxon>
        <taxon>Halobacteriales</taxon>
        <taxon>Natrialbaceae</taxon>
        <taxon>Halovivax</taxon>
    </lineage>
</organism>
<comment type="caution">
    <text evidence="6">The sequence shown here is derived from an EMBL/GenBank/DDBJ whole genome shotgun (WGS) entry which is preliminary data.</text>
</comment>
<accession>A0ABD5NT52</accession>
<protein>
    <submittedName>
        <fullName evidence="6">DoxX family protein</fullName>
    </submittedName>
</protein>
<dbReference type="InterPro" id="IPR032808">
    <property type="entry name" value="DoxX"/>
</dbReference>
<reference evidence="6 7" key="1">
    <citation type="journal article" date="2019" name="Int. J. Syst. Evol. Microbiol.">
        <title>The Global Catalogue of Microorganisms (GCM) 10K type strain sequencing project: providing services to taxonomists for standard genome sequencing and annotation.</title>
        <authorList>
            <consortium name="The Broad Institute Genomics Platform"/>
            <consortium name="The Broad Institute Genome Sequencing Center for Infectious Disease"/>
            <person name="Wu L."/>
            <person name="Ma J."/>
        </authorList>
    </citation>
    <scope>NUCLEOTIDE SEQUENCE [LARGE SCALE GENOMIC DNA]</scope>
    <source>
        <strain evidence="6 7">IBRC-M 10256</strain>
    </source>
</reference>
<dbReference type="RefSeq" id="WP_256532478.1">
    <property type="nucleotide sequence ID" value="NZ_CP101824.1"/>
</dbReference>
<feature type="transmembrane region" description="Helical" evidence="5">
    <location>
        <begin position="21"/>
        <end position="38"/>
    </location>
</feature>
<dbReference type="EMBL" id="JBHSAQ010000016">
    <property type="protein sequence ID" value="MFC3960199.1"/>
    <property type="molecule type" value="Genomic_DNA"/>
</dbReference>
<proteinExistence type="predicted"/>
<dbReference type="GeneID" id="73901562"/>
<feature type="transmembrane region" description="Helical" evidence="5">
    <location>
        <begin position="58"/>
        <end position="76"/>
    </location>
</feature>